<dbReference type="GO" id="GO:0016747">
    <property type="term" value="F:acyltransferase activity, transferring groups other than amino-acyl groups"/>
    <property type="evidence" value="ECO:0007669"/>
    <property type="project" value="InterPro"/>
</dbReference>
<dbReference type="EMBL" id="NCSJ02000059">
    <property type="protein sequence ID" value="RFU32228.1"/>
    <property type="molecule type" value="Genomic_DNA"/>
</dbReference>
<keyword evidence="1" id="KW-0808">Transferase</keyword>
<dbReference type="Gene3D" id="3.40.630.30">
    <property type="match status" value="2"/>
</dbReference>
<dbReference type="PROSITE" id="PS51186">
    <property type="entry name" value="GNAT"/>
    <property type="match status" value="2"/>
</dbReference>
<evidence type="ECO:0000313" key="4">
    <source>
        <dbReference type="EMBL" id="RFU32228.1"/>
    </source>
</evidence>
<dbReference type="AlphaFoldDB" id="A0A3E2HFL9"/>
<accession>A0A3E2HFL9</accession>
<evidence type="ECO:0000313" key="5">
    <source>
        <dbReference type="Proteomes" id="UP000258309"/>
    </source>
</evidence>
<dbReference type="PANTHER" id="PTHR43420">
    <property type="entry name" value="ACETYLTRANSFERASE"/>
    <property type="match status" value="1"/>
</dbReference>
<dbReference type="Proteomes" id="UP000258309">
    <property type="component" value="Unassembled WGS sequence"/>
</dbReference>
<feature type="domain" description="N-acetyltransferase" evidence="3">
    <location>
        <begin position="8"/>
        <end position="147"/>
    </location>
</feature>
<feature type="non-terminal residue" evidence="4">
    <location>
        <position position="325"/>
    </location>
</feature>
<dbReference type="STRING" id="5539.A0A3E2HFL9"/>
<name>A0A3E2HFL9_SCYLI</name>
<dbReference type="OrthoDB" id="47059at2759"/>
<evidence type="ECO:0000256" key="1">
    <source>
        <dbReference type="ARBA" id="ARBA00022679"/>
    </source>
</evidence>
<organism evidence="4 5">
    <name type="scientific">Scytalidium lignicola</name>
    <name type="common">Hyphomycete</name>
    <dbReference type="NCBI Taxonomy" id="5539"/>
    <lineage>
        <taxon>Eukaryota</taxon>
        <taxon>Fungi</taxon>
        <taxon>Dikarya</taxon>
        <taxon>Ascomycota</taxon>
        <taxon>Pezizomycotina</taxon>
        <taxon>Leotiomycetes</taxon>
        <taxon>Leotiomycetes incertae sedis</taxon>
        <taxon>Scytalidium</taxon>
    </lineage>
</organism>
<evidence type="ECO:0000256" key="2">
    <source>
        <dbReference type="ARBA" id="ARBA00023315"/>
    </source>
</evidence>
<dbReference type="InterPro" id="IPR000182">
    <property type="entry name" value="GNAT_dom"/>
</dbReference>
<dbReference type="OMA" id="EMTERCA"/>
<dbReference type="PANTHER" id="PTHR43420:SF12">
    <property type="entry name" value="N-ACETYLTRANSFERASE DOMAIN-CONTAINING PROTEIN"/>
    <property type="match status" value="1"/>
</dbReference>
<sequence>MQNITKEITLFNGSDSQIQHIWTLWNDVLKKWLVSLPRLTYILRHGGGRHYLHDHGFCLSYLVDDANGKVAAIAVHPDHQGRGIGTALIDRAKENLKTVRIGSIFPRFWPGVPIQLSEDIKSFFHNRGFKTLSNPTPRDLFRDISNDVAPPDVILRVENLPCRFIPWSPELYTECMGKQNENFGKNQSWVKAYERLATAGQHHEVMVAIDTETGKQVGWTLMCSSSSVISQDFAFLPLAPAGEKTGLIACVGVDEACRGKGIGLALLIKGMQNMRERGIKGVLIDWVVIRGFYETLGFKVLWEYEDFEWEKEVEMKSNNSEISSI</sequence>
<dbReference type="Pfam" id="PF00583">
    <property type="entry name" value="Acetyltransf_1"/>
    <property type="match status" value="1"/>
</dbReference>
<proteinExistence type="predicted"/>
<keyword evidence="2" id="KW-0012">Acyltransferase</keyword>
<gene>
    <name evidence="4" type="ORF">B7463_g4130</name>
</gene>
<reference evidence="4 5" key="1">
    <citation type="submission" date="2018-05" db="EMBL/GenBank/DDBJ databases">
        <title>Draft genome sequence of Scytalidium lignicola DSM 105466, a ubiquitous saprotrophic fungus.</title>
        <authorList>
            <person name="Buettner E."/>
            <person name="Gebauer A.M."/>
            <person name="Hofrichter M."/>
            <person name="Liers C."/>
            <person name="Kellner H."/>
        </authorList>
    </citation>
    <scope>NUCLEOTIDE SEQUENCE [LARGE SCALE GENOMIC DNA]</scope>
    <source>
        <strain evidence="4 5">DSM 105466</strain>
    </source>
</reference>
<evidence type="ECO:0000259" key="3">
    <source>
        <dbReference type="PROSITE" id="PS51186"/>
    </source>
</evidence>
<keyword evidence="5" id="KW-1185">Reference proteome</keyword>
<dbReference type="InterPro" id="IPR050680">
    <property type="entry name" value="YpeA/RimI_acetyltransf"/>
</dbReference>
<feature type="domain" description="N-acetyltransferase" evidence="3">
    <location>
        <begin position="162"/>
        <end position="320"/>
    </location>
</feature>
<protein>
    <recommendedName>
        <fullName evidence="3">N-acetyltransferase domain-containing protein</fullName>
    </recommendedName>
</protein>
<comment type="caution">
    <text evidence="4">The sequence shown here is derived from an EMBL/GenBank/DDBJ whole genome shotgun (WGS) entry which is preliminary data.</text>
</comment>
<feature type="non-terminal residue" evidence="4">
    <location>
        <position position="1"/>
    </location>
</feature>
<dbReference type="CDD" id="cd04301">
    <property type="entry name" value="NAT_SF"/>
    <property type="match status" value="2"/>
</dbReference>
<dbReference type="InterPro" id="IPR016181">
    <property type="entry name" value="Acyl_CoA_acyltransferase"/>
</dbReference>
<dbReference type="SUPFAM" id="SSF55729">
    <property type="entry name" value="Acyl-CoA N-acyltransferases (Nat)"/>
    <property type="match status" value="1"/>
</dbReference>
<dbReference type="Pfam" id="PF13508">
    <property type="entry name" value="Acetyltransf_7"/>
    <property type="match status" value="1"/>
</dbReference>